<protein>
    <recommendedName>
        <fullName evidence="2">dUTP diphosphatase</fullName>
        <ecNumber evidence="2">3.6.1.23</ecNumber>
    </recommendedName>
</protein>
<dbReference type="SUPFAM" id="SSF51283">
    <property type="entry name" value="dUTPase-like"/>
    <property type="match status" value="1"/>
</dbReference>
<dbReference type="InterPro" id="IPR008181">
    <property type="entry name" value="dUTPase"/>
</dbReference>
<evidence type="ECO:0000256" key="3">
    <source>
        <dbReference type="ARBA" id="ARBA00022801"/>
    </source>
</evidence>
<organism evidence="6">
    <name type="scientific">viral metagenome</name>
    <dbReference type="NCBI Taxonomy" id="1070528"/>
    <lineage>
        <taxon>unclassified sequences</taxon>
        <taxon>metagenomes</taxon>
        <taxon>organismal metagenomes</taxon>
    </lineage>
</organism>
<dbReference type="AlphaFoldDB" id="A0A6C0I5U1"/>
<dbReference type="GO" id="GO:0046081">
    <property type="term" value="P:dUTP catabolic process"/>
    <property type="evidence" value="ECO:0007669"/>
    <property type="project" value="InterPro"/>
</dbReference>
<evidence type="ECO:0000256" key="2">
    <source>
        <dbReference type="ARBA" id="ARBA00012379"/>
    </source>
</evidence>
<keyword evidence="3" id="KW-0378">Hydrolase</keyword>
<evidence type="ECO:0000313" key="6">
    <source>
        <dbReference type="EMBL" id="QHT88371.1"/>
    </source>
</evidence>
<accession>A0A6C0I5U1</accession>
<dbReference type="Gene3D" id="2.70.40.10">
    <property type="match status" value="1"/>
</dbReference>
<dbReference type="PANTHER" id="PTHR11241">
    <property type="entry name" value="DEOXYURIDINE 5'-TRIPHOSPHATE NUCLEOTIDOHYDROLASE"/>
    <property type="match status" value="1"/>
</dbReference>
<dbReference type="GO" id="GO:0006226">
    <property type="term" value="P:dUMP biosynthetic process"/>
    <property type="evidence" value="ECO:0007669"/>
    <property type="project" value="InterPro"/>
</dbReference>
<dbReference type="PANTHER" id="PTHR11241:SF0">
    <property type="entry name" value="DEOXYURIDINE 5'-TRIPHOSPHATE NUCLEOTIDOHYDROLASE"/>
    <property type="match status" value="1"/>
</dbReference>
<dbReference type="GO" id="GO:0000287">
    <property type="term" value="F:magnesium ion binding"/>
    <property type="evidence" value="ECO:0007669"/>
    <property type="project" value="InterPro"/>
</dbReference>
<dbReference type="EMBL" id="MN740115">
    <property type="protein sequence ID" value="QHT88371.1"/>
    <property type="molecule type" value="Genomic_DNA"/>
</dbReference>
<evidence type="ECO:0000259" key="5">
    <source>
        <dbReference type="Pfam" id="PF00692"/>
    </source>
</evidence>
<dbReference type="EC" id="3.6.1.23" evidence="2"/>
<dbReference type="GO" id="GO:0004170">
    <property type="term" value="F:dUTP diphosphatase activity"/>
    <property type="evidence" value="ECO:0007669"/>
    <property type="project" value="UniProtKB-EC"/>
</dbReference>
<proteinExistence type="inferred from homology"/>
<feature type="domain" description="dUTPase-like" evidence="5">
    <location>
        <begin position="19"/>
        <end position="141"/>
    </location>
</feature>
<dbReference type="CDD" id="cd07557">
    <property type="entry name" value="trimeric_dUTPase"/>
    <property type="match status" value="1"/>
</dbReference>
<name>A0A6C0I5U1_9ZZZZ</name>
<comment type="similarity">
    <text evidence="1">Belongs to the dUTPase family.</text>
</comment>
<dbReference type="InterPro" id="IPR029054">
    <property type="entry name" value="dUTPase-like"/>
</dbReference>
<dbReference type="InterPro" id="IPR036157">
    <property type="entry name" value="dUTPase-like_sf"/>
</dbReference>
<keyword evidence="4" id="KW-0546">Nucleotide metabolism</keyword>
<sequence length="142" mass="15285">MELAIVDPTVSEFYEGKNQTGENSGFDLYLPADYVFPANSTTMVHFGVAGKTVDGAGYWLLPRSSISKTPLRFANSLGLIDPSYRGGLIVAFWNTSSTEYSVVRGTRLAQISVASLMPFRVSWVDKLNSTSRGSGGFGSTGI</sequence>
<evidence type="ECO:0000256" key="4">
    <source>
        <dbReference type="ARBA" id="ARBA00023080"/>
    </source>
</evidence>
<dbReference type="InterPro" id="IPR033704">
    <property type="entry name" value="dUTPase_trimeric"/>
</dbReference>
<reference evidence="6" key="1">
    <citation type="journal article" date="2020" name="Nature">
        <title>Giant virus diversity and host interactions through global metagenomics.</title>
        <authorList>
            <person name="Schulz F."/>
            <person name="Roux S."/>
            <person name="Paez-Espino D."/>
            <person name="Jungbluth S."/>
            <person name="Walsh D.A."/>
            <person name="Denef V.J."/>
            <person name="McMahon K.D."/>
            <person name="Konstantinidis K.T."/>
            <person name="Eloe-Fadrosh E.A."/>
            <person name="Kyrpides N.C."/>
            <person name="Woyke T."/>
        </authorList>
    </citation>
    <scope>NUCLEOTIDE SEQUENCE</scope>
    <source>
        <strain evidence="6">GVMAG-M-3300023184-50</strain>
    </source>
</reference>
<dbReference type="Pfam" id="PF00692">
    <property type="entry name" value="dUTPase"/>
    <property type="match status" value="1"/>
</dbReference>
<evidence type="ECO:0000256" key="1">
    <source>
        <dbReference type="ARBA" id="ARBA00006581"/>
    </source>
</evidence>